<dbReference type="Proteomes" id="UP000544107">
    <property type="component" value="Unassembled WGS sequence"/>
</dbReference>
<sequence length="293" mass="31844">MPQLRLGLIADPQYADLPPNLAANRYYAKSLEKLRAAVEVFNGETLDAVLLLGDLIDRDFKNFAPALRVLEDLRHPLIALPGNHDFDVADAQKSVVRDALAMPAPYYDLVINGIRLVISDGCEVSTFAHAAGDPAREVAVRQLGALKAAGAANAEHWNAGMSRDQIDWLASRLKLAQAEGQRALVFGHYPLHPMTDHALWNAEDVAKVIADAPAAVAYINGHDHRGGYGVLDGTHFITLKGMVDGETDTAYSILSLEADRLALTGFGREENRLLPLASEADRSLSDMTFISNR</sequence>
<keyword evidence="4" id="KW-1185">Reference proteome</keyword>
<evidence type="ECO:0000313" key="4">
    <source>
        <dbReference type="Proteomes" id="UP000185598"/>
    </source>
</evidence>
<dbReference type="PANTHER" id="PTHR16509">
    <property type="match status" value="1"/>
</dbReference>
<dbReference type="PANTHER" id="PTHR16509:SF1">
    <property type="entry name" value="MANGANESE-DEPENDENT ADP-RIBOSE_CDP-ALCOHOL DIPHOSPHATASE"/>
    <property type="match status" value="1"/>
</dbReference>
<evidence type="ECO:0000313" key="5">
    <source>
        <dbReference type="Proteomes" id="UP000544107"/>
    </source>
</evidence>
<evidence type="ECO:0000313" key="2">
    <source>
        <dbReference type="EMBL" id="MBB4007206.1"/>
    </source>
</evidence>
<dbReference type="InterPro" id="IPR029052">
    <property type="entry name" value="Metallo-depent_PP-like"/>
</dbReference>
<proteinExistence type="predicted"/>
<dbReference type="GO" id="GO:0016787">
    <property type="term" value="F:hydrolase activity"/>
    <property type="evidence" value="ECO:0007669"/>
    <property type="project" value="InterPro"/>
</dbReference>
<dbReference type="Proteomes" id="UP000185598">
    <property type="component" value="Unassembled WGS sequence"/>
</dbReference>
<protein>
    <submittedName>
        <fullName evidence="2">3',5'-cyclic AMP phosphodiesterase CpdA</fullName>
    </submittedName>
    <submittedName>
        <fullName evidence="3">Phosphatase</fullName>
    </submittedName>
</protein>
<evidence type="ECO:0000313" key="3">
    <source>
        <dbReference type="EMBL" id="OLP47782.1"/>
    </source>
</evidence>
<evidence type="ECO:0000259" key="1">
    <source>
        <dbReference type="Pfam" id="PF00149"/>
    </source>
</evidence>
<name>A0A1Q8ZZL8_9HYPH</name>
<dbReference type="AlphaFoldDB" id="A0A1Q8ZZL8"/>
<reference evidence="3 4" key="1">
    <citation type="submission" date="2016-09" db="EMBL/GenBank/DDBJ databases">
        <title>Rhizobium oryziradicis sp. nov., isolated from the root of rice.</title>
        <authorList>
            <person name="Zhao J."/>
            <person name="Zhang X."/>
        </authorList>
    </citation>
    <scope>NUCLEOTIDE SEQUENCE [LARGE SCALE GENOMIC DNA]</scope>
    <source>
        <strain evidence="3 4">14971</strain>
    </source>
</reference>
<gene>
    <name evidence="3" type="ORF">BJF91_05315</name>
    <name evidence="2" type="ORF">GGQ71_001469</name>
</gene>
<dbReference type="STRING" id="887144.BJF91_05315"/>
<accession>A0A1Q8ZZL8</accession>
<comment type="caution">
    <text evidence="3">The sequence shown here is derived from an EMBL/GenBank/DDBJ whole genome shotgun (WGS) entry which is preliminary data.</text>
</comment>
<feature type="domain" description="Calcineurin-like phosphoesterase" evidence="1">
    <location>
        <begin position="5"/>
        <end position="225"/>
    </location>
</feature>
<dbReference type="SUPFAM" id="SSF56300">
    <property type="entry name" value="Metallo-dependent phosphatases"/>
    <property type="match status" value="1"/>
</dbReference>
<dbReference type="Pfam" id="PF00149">
    <property type="entry name" value="Metallophos"/>
    <property type="match status" value="1"/>
</dbReference>
<reference evidence="2 5" key="2">
    <citation type="submission" date="2020-08" db="EMBL/GenBank/DDBJ databases">
        <title>Genomic Encyclopedia of Type Strains, Phase IV (KMG-IV): sequencing the most valuable type-strain genomes for metagenomic binning, comparative biology and taxonomic classification.</title>
        <authorList>
            <person name="Goeker M."/>
        </authorList>
    </citation>
    <scope>NUCLEOTIDE SEQUENCE [LARGE SCALE GENOMIC DNA]</scope>
    <source>
        <strain evidence="2 5">DSM 100021</strain>
    </source>
</reference>
<organism evidence="3 4">
    <name type="scientific">Allorhizobium taibaishanense</name>
    <dbReference type="NCBI Taxonomy" id="887144"/>
    <lineage>
        <taxon>Bacteria</taxon>
        <taxon>Pseudomonadati</taxon>
        <taxon>Pseudomonadota</taxon>
        <taxon>Alphaproteobacteria</taxon>
        <taxon>Hyphomicrobiales</taxon>
        <taxon>Rhizobiaceae</taxon>
        <taxon>Rhizobium/Agrobacterium group</taxon>
        <taxon>Allorhizobium</taxon>
    </lineage>
</organism>
<dbReference type="InterPro" id="IPR004843">
    <property type="entry name" value="Calcineurin-like_PHP"/>
</dbReference>
<dbReference type="EMBL" id="MKIN01000027">
    <property type="protein sequence ID" value="OLP47782.1"/>
    <property type="molecule type" value="Genomic_DNA"/>
</dbReference>
<dbReference type="RefSeq" id="WP_075616962.1">
    <property type="nucleotide sequence ID" value="NZ_JACIED010000002.1"/>
</dbReference>
<dbReference type="Gene3D" id="3.60.21.10">
    <property type="match status" value="1"/>
</dbReference>
<dbReference type="EMBL" id="JACIED010000002">
    <property type="protein sequence ID" value="MBB4007206.1"/>
    <property type="molecule type" value="Genomic_DNA"/>
</dbReference>